<dbReference type="Pfam" id="PF00428">
    <property type="entry name" value="Ribosomal_60s"/>
    <property type="match status" value="1"/>
</dbReference>
<name>Q66RZ6_9SPIT</name>
<dbReference type="HAMAP" id="MF_01478">
    <property type="entry name" value="Ribosomal_L12_arch"/>
    <property type="match status" value="1"/>
</dbReference>
<dbReference type="GO" id="GO:0002182">
    <property type="term" value="P:cytoplasmic translational elongation"/>
    <property type="evidence" value="ECO:0007669"/>
    <property type="project" value="InterPro"/>
</dbReference>
<dbReference type="PANTHER" id="PTHR21141:SF5">
    <property type="entry name" value="LARGE RIBOSOMAL SUBUNIT PROTEIN P2"/>
    <property type="match status" value="1"/>
</dbReference>
<proteinExistence type="inferred from homology"/>
<feature type="region of interest" description="Disordered" evidence="4">
    <location>
        <begin position="79"/>
        <end position="112"/>
    </location>
</feature>
<evidence type="ECO:0000256" key="3">
    <source>
        <dbReference type="ARBA" id="ARBA00023274"/>
    </source>
</evidence>
<dbReference type="EMBL" id="AY615195">
    <property type="protein sequence ID" value="AAU06125.1"/>
    <property type="molecule type" value="Genomic_DNA"/>
</dbReference>
<evidence type="ECO:0000256" key="4">
    <source>
        <dbReference type="SAM" id="MobiDB-lite"/>
    </source>
</evidence>
<dbReference type="GO" id="GO:0003735">
    <property type="term" value="F:structural constituent of ribosome"/>
    <property type="evidence" value="ECO:0007669"/>
    <property type="project" value="InterPro"/>
</dbReference>
<dbReference type="InterPro" id="IPR027534">
    <property type="entry name" value="Ribosomal_P1/P2"/>
</dbReference>
<feature type="compositionally biased region" description="Acidic residues" evidence="4">
    <location>
        <begin position="83"/>
        <end position="97"/>
    </location>
</feature>
<keyword evidence="3" id="KW-0687">Ribonucleoprotein</keyword>
<sequence>MKYIAAYALLVLGGKESPAASDVEAVLKSVGIEPEKERIDTLIKNLEGKTLHELIAAGSTKLSTLSAGGAAGGAAAGAAATEAVEEKEEEAQEEEADVGVGDIFGGGDDDDY</sequence>
<dbReference type="InterPro" id="IPR038716">
    <property type="entry name" value="P1/P2_N_sf"/>
</dbReference>
<dbReference type="AlphaFoldDB" id="Q66RZ6"/>
<dbReference type="CDD" id="cd05833">
    <property type="entry name" value="Ribosomal_P2"/>
    <property type="match status" value="1"/>
</dbReference>
<evidence type="ECO:0000313" key="5">
    <source>
        <dbReference type="EMBL" id="AAU06125.1"/>
    </source>
</evidence>
<dbReference type="Gene3D" id="1.10.10.1410">
    <property type="match status" value="1"/>
</dbReference>
<evidence type="ECO:0000256" key="1">
    <source>
        <dbReference type="ARBA" id="ARBA00005436"/>
    </source>
</evidence>
<dbReference type="GO" id="GO:0022625">
    <property type="term" value="C:cytosolic large ribosomal subunit"/>
    <property type="evidence" value="ECO:0007669"/>
    <property type="project" value="InterPro"/>
</dbReference>
<reference evidence="5" key="1">
    <citation type="journal article" date="2005" name="Gene">
        <title>Ribosomal cold-adaptation: characterization of the genes encoding the acidic ribosomal P0 and P2 proteins from the Antarctic ciliate Euplotes focardii.</title>
        <authorList>
            <person name="Pucciarelli S."/>
            <person name="Marziale F."/>
            <person name="Di Giuseppe G."/>
            <person name="Barchetta S."/>
            <person name="Miceli C."/>
        </authorList>
    </citation>
    <scope>NUCLEOTIDE SEQUENCE</scope>
</reference>
<organism evidence="5">
    <name type="scientific">Moneuplotes minuta</name>
    <dbReference type="NCBI Taxonomy" id="74792"/>
    <lineage>
        <taxon>Eukaryota</taxon>
        <taxon>Sar</taxon>
        <taxon>Alveolata</taxon>
        <taxon>Ciliophora</taxon>
        <taxon>Intramacronucleata</taxon>
        <taxon>Spirotrichea</taxon>
        <taxon>Hypotrichia</taxon>
        <taxon>Euplotida</taxon>
        <taxon>Euplotidae</taxon>
        <taxon>Moneuplotes</taxon>
    </lineage>
</organism>
<evidence type="ECO:0000256" key="2">
    <source>
        <dbReference type="ARBA" id="ARBA00022980"/>
    </source>
</evidence>
<dbReference type="InterPro" id="IPR044076">
    <property type="entry name" value="Ribosomal_P2"/>
</dbReference>
<keyword evidence="2" id="KW-0689">Ribosomal protein</keyword>
<comment type="similarity">
    <text evidence="1">Belongs to the eukaryotic ribosomal protein P1/P2 family.</text>
</comment>
<accession>Q66RZ6</accession>
<dbReference type="FunFam" id="1.10.10.1410:FF:000002">
    <property type="entry name" value="60S acidic ribosomal protein P2"/>
    <property type="match status" value="1"/>
</dbReference>
<gene>
    <name evidence="5" type="primary">P2</name>
</gene>
<dbReference type="PANTHER" id="PTHR21141">
    <property type="entry name" value="60S ACIDIC RIBOSOMAL PROTEIN FAMILY MEMBER"/>
    <property type="match status" value="1"/>
</dbReference>
<protein>
    <submittedName>
        <fullName evidence="5">Acidic ribosomal P2 protein</fullName>
    </submittedName>
</protein>